<dbReference type="KEGG" id="foc:113217608"/>
<dbReference type="SUPFAM" id="SSF52540">
    <property type="entry name" value="P-loop containing nucleoside triphosphate hydrolases"/>
    <property type="match status" value="1"/>
</dbReference>
<name>A0A6J1TJ95_FRAOC</name>
<evidence type="ECO:0000256" key="2">
    <source>
        <dbReference type="ARBA" id="ARBA00022679"/>
    </source>
</evidence>
<evidence type="ECO:0000313" key="6">
    <source>
        <dbReference type="RefSeq" id="XP_026293354.2"/>
    </source>
</evidence>
<dbReference type="InterPro" id="IPR027417">
    <property type="entry name" value="P-loop_NTPase"/>
</dbReference>
<gene>
    <name evidence="5 6" type="primary">LOC113217608</name>
</gene>
<evidence type="ECO:0000259" key="3">
    <source>
        <dbReference type="Pfam" id="PF00685"/>
    </source>
</evidence>
<comment type="similarity">
    <text evidence="1">Belongs to the sulfotransferase 1 family.</text>
</comment>
<dbReference type="RefSeq" id="XP_026293354.2">
    <property type="nucleotide sequence ID" value="XM_026437569.2"/>
</dbReference>
<keyword evidence="4" id="KW-1185">Reference proteome</keyword>
<dbReference type="AlphaFoldDB" id="A0A6J1TJ95"/>
<organism evidence="4 5">
    <name type="scientific">Frankliniella occidentalis</name>
    <name type="common">Western flower thrips</name>
    <name type="synonym">Euthrips occidentalis</name>
    <dbReference type="NCBI Taxonomy" id="133901"/>
    <lineage>
        <taxon>Eukaryota</taxon>
        <taxon>Metazoa</taxon>
        <taxon>Ecdysozoa</taxon>
        <taxon>Arthropoda</taxon>
        <taxon>Hexapoda</taxon>
        <taxon>Insecta</taxon>
        <taxon>Pterygota</taxon>
        <taxon>Neoptera</taxon>
        <taxon>Paraneoptera</taxon>
        <taxon>Thysanoptera</taxon>
        <taxon>Terebrantia</taxon>
        <taxon>Thripoidea</taxon>
        <taxon>Thripidae</taxon>
        <taxon>Frankliniella</taxon>
    </lineage>
</organism>
<proteinExistence type="inferred from homology"/>
<evidence type="ECO:0000256" key="1">
    <source>
        <dbReference type="ARBA" id="ARBA00005771"/>
    </source>
</evidence>
<dbReference type="GO" id="GO:0008146">
    <property type="term" value="F:sulfotransferase activity"/>
    <property type="evidence" value="ECO:0007669"/>
    <property type="project" value="InterPro"/>
</dbReference>
<evidence type="ECO:0000313" key="4">
    <source>
        <dbReference type="Proteomes" id="UP000504606"/>
    </source>
</evidence>
<protein>
    <submittedName>
        <fullName evidence="5 6">Luciferin sulfotransferase-like</fullName>
    </submittedName>
</protein>
<evidence type="ECO:0000313" key="5">
    <source>
        <dbReference type="RefSeq" id="XP_026293353.2"/>
    </source>
</evidence>
<dbReference type="GeneID" id="113217608"/>
<dbReference type="OrthoDB" id="205623at2759"/>
<dbReference type="InterPro" id="IPR000863">
    <property type="entry name" value="Sulfotransferase_dom"/>
</dbReference>
<dbReference type="RefSeq" id="XP_026293353.2">
    <property type="nucleotide sequence ID" value="XM_026437568.2"/>
</dbReference>
<dbReference type="Gene3D" id="3.40.50.300">
    <property type="entry name" value="P-loop containing nucleotide triphosphate hydrolases"/>
    <property type="match status" value="1"/>
</dbReference>
<reference evidence="5 6" key="1">
    <citation type="submission" date="2025-04" db="UniProtKB">
        <authorList>
            <consortium name="RefSeq"/>
        </authorList>
    </citation>
    <scope>IDENTIFICATION</scope>
    <source>
        <tissue evidence="5 6">Whole organism</tissue>
    </source>
</reference>
<dbReference type="Proteomes" id="UP000504606">
    <property type="component" value="Unplaced"/>
</dbReference>
<sequence>MGLTYEPLDSAVAERLDSLFGAKDCLIEVNPGRVIMPPRYQDIGDRIRGLRLSEDDVWVVSYPRTGSTWTQEMVWCIGNDLDFDRAKRLIQQFRTPRIELTALLDADEDFAKELGDTVEMVENMASPRYIKSHLPWDLLPEQMAIVKPRVVYVARDPKDMCVSYYHHCRLIYNMKGSFEEFAELFLQDKAPVGPMWSHILGFWEKRHEPNILFLKYEDLKKDLPATIRRTALFLNKQLSEDDVLKLADYLSFHNMKNNPAVNLEQVMAKRRGRDSVADADRSDDLAFIRKGEVGDWKNYMSDALVAKFDAWTETNLAGTGLTFQA</sequence>
<feature type="domain" description="Sulfotransferase" evidence="3">
    <location>
        <begin position="55"/>
        <end position="320"/>
    </location>
</feature>
<dbReference type="PANTHER" id="PTHR11783">
    <property type="entry name" value="SULFOTRANSFERASE SULT"/>
    <property type="match status" value="1"/>
</dbReference>
<accession>A0A6J1TJ95</accession>
<keyword evidence="2" id="KW-0808">Transferase</keyword>
<dbReference type="Pfam" id="PF00685">
    <property type="entry name" value="Sulfotransfer_1"/>
    <property type="match status" value="1"/>
</dbReference>